<accession>A0A645B2G0</accession>
<organism evidence="1">
    <name type="scientific">bioreactor metagenome</name>
    <dbReference type="NCBI Taxonomy" id="1076179"/>
    <lineage>
        <taxon>unclassified sequences</taxon>
        <taxon>metagenomes</taxon>
        <taxon>ecological metagenomes</taxon>
    </lineage>
</organism>
<dbReference type="AlphaFoldDB" id="A0A645B2G0"/>
<comment type="caution">
    <text evidence="1">The sequence shown here is derived from an EMBL/GenBank/DDBJ whole genome shotgun (WGS) entry which is preliminary data.</text>
</comment>
<reference evidence="1" key="1">
    <citation type="submission" date="2019-08" db="EMBL/GenBank/DDBJ databases">
        <authorList>
            <person name="Kucharzyk K."/>
            <person name="Murdoch R.W."/>
            <person name="Higgins S."/>
            <person name="Loffler F."/>
        </authorList>
    </citation>
    <scope>NUCLEOTIDE SEQUENCE</scope>
</reference>
<gene>
    <name evidence="1" type="ORF">SDC9_104185</name>
</gene>
<sequence>MGDIMVHDDRRGEFAGDAVDHPALDHAIDKELSNLDLGHPLAHLSKNLVVDFQGYVNCLLDVLDLFWALDASQLLQKLLARLKASRIGAPQHVLQCPVRSNGQAVAEMVLHAVVDGYSFRIETLNQCVELFSKAGTGVGDYLLEESARDDIMGIYGAGDGDGGLRRYDQGGITADGQAEHQRHAGIAAFLCLHNPTIDAGLSQNEFGLGDLFSIQCVCIFHIQQFPMVCIRSVRNRVPFTIESRSILSST</sequence>
<dbReference type="EMBL" id="VSSQ01016231">
    <property type="protein sequence ID" value="MPM57363.1"/>
    <property type="molecule type" value="Genomic_DNA"/>
</dbReference>
<protein>
    <submittedName>
        <fullName evidence="1">Uncharacterized protein</fullName>
    </submittedName>
</protein>
<proteinExistence type="predicted"/>
<evidence type="ECO:0000313" key="1">
    <source>
        <dbReference type="EMBL" id="MPM57363.1"/>
    </source>
</evidence>
<name>A0A645B2G0_9ZZZZ</name>